<evidence type="ECO:0000256" key="3">
    <source>
        <dbReference type="ARBA" id="ARBA00023136"/>
    </source>
</evidence>
<feature type="signal peptide" evidence="6">
    <location>
        <begin position="1"/>
        <end position="30"/>
    </location>
</feature>
<evidence type="ECO:0000256" key="6">
    <source>
        <dbReference type="SAM" id="SignalP"/>
    </source>
</evidence>
<evidence type="ECO:0000256" key="5">
    <source>
        <dbReference type="ARBA" id="ARBA00023288"/>
    </source>
</evidence>
<evidence type="ECO:0000256" key="4">
    <source>
        <dbReference type="ARBA" id="ARBA00023139"/>
    </source>
</evidence>
<dbReference type="SUPFAM" id="SSF53850">
    <property type="entry name" value="Periplasmic binding protein-like II"/>
    <property type="match status" value="1"/>
</dbReference>
<evidence type="ECO:0000313" key="8">
    <source>
        <dbReference type="Proteomes" id="UP000253741"/>
    </source>
</evidence>
<keyword evidence="5" id="KW-0449">Lipoprotein</keyword>
<dbReference type="Proteomes" id="UP000253741">
    <property type="component" value="Unassembled WGS sequence"/>
</dbReference>
<comment type="caution">
    <text evidence="7">The sequence shown here is derived from an EMBL/GenBank/DDBJ whole genome shotgun (WGS) entry which is preliminary data.</text>
</comment>
<feature type="chain" id="PRO_5039684481" evidence="6">
    <location>
        <begin position="31"/>
        <end position="442"/>
    </location>
</feature>
<evidence type="ECO:0000256" key="1">
    <source>
        <dbReference type="ARBA" id="ARBA00022475"/>
    </source>
</evidence>
<keyword evidence="8" id="KW-1185">Reference proteome</keyword>
<dbReference type="RefSeq" id="WP_114621770.1">
    <property type="nucleotide sequence ID" value="NZ_QQNA01000005.1"/>
</dbReference>
<dbReference type="PROSITE" id="PS51257">
    <property type="entry name" value="PROKAR_LIPOPROTEIN"/>
    <property type="match status" value="1"/>
</dbReference>
<keyword evidence="1" id="KW-1003">Cell membrane</keyword>
<name>A0A370BJL9_9ACTN</name>
<sequence>MTLHRLQKTRAVVLPVAAALLVAGCTGSGASSEGADAKAAADPAKVSGTITVLTHRTDWVQDGTMKKYADEFRRTYPGVTVKFDGITDYEGEVKIRMNTRNYGDVLMIPGAIKKSDYPRFFASLGTRAERAAKFRFTDFTTVDGKVYGQSPIGVAPGFVYNKKVWKAAGITDWPTTPAEFLTGLKAIKARTDAVPYYTNFKDMWPLTQWTQAMGSVGCSVLANDDLADHDPWAEGSDLRTIDTLLYDTVHDKLVEKDPSTTNWEGSKPRLAKGEIATMWLGSWAISQFRDAAEKAGTDPGDIGFMPFPAQVDGRFCAVAAPDYGQAVNVNSAHKEAARAWIDWLTEKSGYAADNLALSPLKGAPLPDVLKPYTDRKVKFIELDQAKGALVDEIDNAAEIGLEKPDYRQDLVDIARGAKKGTLDGYLAGLSARWTEAARTAGS</sequence>
<reference evidence="7 8" key="1">
    <citation type="submission" date="2018-07" db="EMBL/GenBank/DDBJ databases">
        <title>Streptomyces species from bats.</title>
        <authorList>
            <person name="Dunlap C."/>
        </authorList>
    </citation>
    <scope>NUCLEOTIDE SEQUENCE [LARGE SCALE GENOMIC DNA]</scope>
    <source>
        <strain evidence="7 8">AC230</strain>
    </source>
</reference>
<dbReference type="PANTHER" id="PTHR43649:SF33">
    <property type="entry name" value="POLYGALACTURONAN_RHAMNOGALACTURONAN-BINDING PROTEIN YTCQ"/>
    <property type="match status" value="1"/>
</dbReference>
<accession>A0A370BJL9</accession>
<keyword evidence="3" id="KW-0472">Membrane</keyword>
<dbReference type="Pfam" id="PF01547">
    <property type="entry name" value="SBP_bac_1"/>
    <property type="match status" value="1"/>
</dbReference>
<keyword evidence="2 6" id="KW-0732">Signal</keyword>
<protein>
    <submittedName>
        <fullName evidence="7">Carbohydrate ABC transporter substrate-binding protein</fullName>
    </submittedName>
</protein>
<dbReference type="Gene3D" id="3.40.190.10">
    <property type="entry name" value="Periplasmic binding protein-like II"/>
    <property type="match status" value="2"/>
</dbReference>
<dbReference type="InterPro" id="IPR050490">
    <property type="entry name" value="Bact_solute-bd_prot1"/>
</dbReference>
<proteinExistence type="predicted"/>
<gene>
    <name evidence="7" type="ORF">DVH02_01195</name>
</gene>
<dbReference type="OrthoDB" id="2060074at2"/>
<evidence type="ECO:0000256" key="2">
    <source>
        <dbReference type="ARBA" id="ARBA00022729"/>
    </source>
</evidence>
<dbReference type="AlphaFoldDB" id="A0A370BJL9"/>
<keyword evidence="4" id="KW-0564">Palmitate</keyword>
<dbReference type="PANTHER" id="PTHR43649">
    <property type="entry name" value="ARABINOSE-BINDING PROTEIN-RELATED"/>
    <property type="match status" value="1"/>
</dbReference>
<dbReference type="InterPro" id="IPR006059">
    <property type="entry name" value="SBP"/>
</dbReference>
<organism evidence="7 8">
    <name type="scientific">Streptomyces corynorhini</name>
    <dbReference type="NCBI Taxonomy" id="2282652"/>
    <lineage>
        <taxon>Bacteria</taxon>
        <taxon>Bacillati</taxon>
        <taxon>Actinomycetota</taxon>
        <taxon>Actinomycetes</taxon>
        <taxon>Kitasatosporales</taxon>
        <taxon>Streptomycetaceae</taxon>
        <taxon>Streptomyces</taxon>
    </lineage>
</organism>
<evidence type="ECO:0000313" key="7">
    <source>
        <dbReference type="EMBL" id="RDG39953.1"/>
    </source>
</evidence>
<dbReference type="EMBL" id="QQNA01000005">
    <property type="protein sequence ID" value="RDG39953.1"/>
    <property type="molecule type" value="Genomic_DNA"/>
</dbReference>